<organism evidence="2 3">
    <name type="scientific">Amborella trichopoda</name>
    <dbReference type="NCBI Taxonomy" id="13333"/>
    <lineage>
        <taxon>Eukaryota</taxon>
        <taxon>Viridiplantae</taxon>
        <taxon>Streptophyta</taxon>
        <taxon>Embryophyta</taxon>
        <taxon>Tracheophyta</taxon>
        <taxon>Spermatophyta</taxon>
        <taxon>Magnoliopsida</taxon>
        <taxon>Amborellales</taxon>
        <taxon>Amborellaceae</taxon>
        <taxon>Amborella</taxon>
    </lineage>
</organism>
<dbReference type="AlphaFoldDB" id="W1NND4"/>
<feature type="compositionally biased region" description="Basic and acidic residues" evidence="1">
    <location>
        <begin position="103"/>
        <end position="115"/>
    </location>
</feature>
<feature type="compositionally biased region" description="Basic and acidic residues" evidence="1">
    <location>
        <begin position="83"/>
        <end position="96"/>
    </location>
</feature>
<evidence type="ECO:0000256" key="1">
    <source>
        <dbReference type="SAM" id="MobiDB-lite"/>
    </source>
</evidence>
<dbReference type="Gramene" id="ERM97191">
    <property type="protein sequence ID" value="ERM97191"/>
    <property type="gene ID" value="AMTR_s00119p00034500"/>
</dbReference>
<dbReference type="PROSITE" id="PS51257">
    <property type="entry name" value="PROKAR_LIPOPROTEIN"/>
    <property type="match status" value="1"/>
</dbReference>
<dbReference type="Proteomes" id="UP000017836">
    <property type="component" value="Unassembled WGS sequence"/>
</dbReference>
<proteinExistence type="predicted"/>
<name>W1NND4_AMBTC</name>
<protein>
    <submittedName>
        <fullName evidence="2">Uncharacterized protein</fullName>
    </submittedName>
</protein>
<dbReference type="HOGENOM" id="CLU_1962557_0_0_1"/>
<dbReference type="EMBL" id="KI396540">
    <property type="protein sequence ID" value="ERM97191.1"/>
    <property type="molecule type" value="Genomic_DNA"/>
</dbReference>
<evidence type="ECO:0000313" key="3">
    <source>
        <dbReference type="Proteomes" id="UP000017836"/>
    </source>
</evidence>
<evidence type="ECO:0000313" key="2">
    <source>
        <dbReference type="EMBL" id="ERM97191.1"/>
    </source>
</evidence>
<accession>W1NND4</accession>
<feature type="region of interest" description="Disordered" evidence="1">
    <location>
        <begin position="75"/>
        <end position="128"/>
    </location>
</feature>
<reference evidence="3" key="1">
    <citation type="journal article" date="2013" name="Science">
        <title>The Amborella genome and the evolution of flowering plants.</title>
        <authorList>
            <consortium name="Amborella Genome Project"/>
        </authorList>
    </citation>
    <scope>NUCLEOTIDE SEQUENCE [LARGE SCALE GENOMIC DNA]</scope>
</reference>
<sequence>MAKHILSLTSSSSGCKCNFRSFEIAITVRYMDDTCEWLVDAEDDPLFYREDLTWSQACKATGSKLSPMRYIRSKPRGKRLKKVTAEDEEKAHSQETREEEEYVKEGDNTEDDNKTSRSPPFLRDLSDK</sequence>
<gene>
    <name evidence="2" type="ORF">AMTR_s00119p00034500</name>
</gene>
<keyword evidence="3" id="KW-1185">Reference proteome</keyword>